<proteinExistence type="predicted"/>
<comment type="caution">
    <text evidence="1">The sequence shown here is derived from an EMBL/GenBank/DDBJ whole genome shotgun (WGS) entry which is preliminary data.</text>
</comment>
<keyword evidence="2" id="KW-1185">Reference proteome</keyword>
<organism evidence="1 2">
    <name type="scientific">Pseudomonas matsuisoli</name>
    <dbReference type="NCBI Taxonomy" id="1515666"/>
    <lineage>
        <taxon>Bacteria</taxon>
        <taxon>Pseudomonadati</taxon>
        <taxon>Pseudomonadota</taxon>
        <taxon>Gammaproteobacteria</taxon>
        <taxon>Pseudomonadales</taxon>
        <taxon>Pseudomonadaceae</taxon>
        <taxon>Pseudomonas</taxon>
    </lineage>
</organism>
<dbReference type="Proteomes" id="UP000635983">
    <property type="component" value="Unassembled WGS sequence"/>
</dbReference>
<reference evidence="1" key="2">
    <citation type="submission" date="2020-09" db="EMBL/GenBank/DDBJ databases">
        <authorList>
            <person name="Sun Q."/>
            <person name="Ohkuma M."/>
        </authorList>
    </citation>
    <scope>NUCLEOTIDE SEQUENCE</scope>
    <source>
        <strain evidence="1">JCM 30078</strain>
    </source>
</reference>
<accession>A0A917Q0G5</accession>
<reference evidence="1" key="1">
    <citation type="journal article" date="2014" name="Int. J. Syst. Evol. Microbiol.">
        <title>Complete genome sequence of Corynebacterium casei LMG S-19264T (=DSM 44701T), isolated from a smear-ripened cheese.</title>
        <authorList>
            <consortium name="US DOE Joint Genome Institute (JGI-PGF)"/>
            <person name="Walter F."/>
            <person name="Albersmeier A."/>
            <person name="Kalinowski J."/>
            <person name="Ruckert C."/>
        </authorList>
    </citation>
    <scope>NUCLEOTIDE SEQUENCE</scope>
    <source>
        <strain evidence="1">JCM 30078</strain>
    </source>
</reference>
<gene>
    <name evidence="1" type="ORF">GCM10009304_30300</name>
</gene>
<sequence>MPKVDDVHPPRDILITKNLFDQIGGFLRPIKRGSRSFTALDVHNSTEHRVFSESVDPSNQWGNVRVTKGVSLGSIP</sequence>
<evidence type="ECO:0000313" key="2">
    <source>
        <dbReference type="Proteomes" id="UP000635983"/>
    </source>
</evidence>
<dbReference type="AlphaFoldDB" id="A0A917Q0G5"/>
<name>A0A917Q0G5_9PSED</name>
<protein>
    <submittedName>
        <fullName evidence="1">Uncharacterized protein</fullName>
    </submittedName>
</protein>
<dbReference type="EMBL" id="BMPO01000007">
    <property type="protein sequence ID" value="GGK02426.1"/>
    <property type="molecule type" value="Genomic_DNA"/>
</dbReference>
<evidence type="ECO:0000313" key="1">
    <source>
        <dbReference type="EMBL" id="GGK02426.1"/>
    </source>
</evidence>